<dbReference type="OrthoDB" id="9802815at2"/>
<dbReference type="PANTHER" id="PTHR11138:SF5">
    <property type="entry name" value="METHIONYL-TRNA FORMYLTRANSFERASE, MITOCHONDRIAL"/>
    <property type="match status" value="1"/>
</dbReference>
<evidence type="ECO:0000256" key="7">
    <source>
        <dbReference type="ARBA" id="ARBA00048558"/>
    </source>
</evidence>
<evidence type="ECO:0000313" key="12">
    <source>
        <dbReference type="Proteomes" id="UP000033562"/>
    </source>
</evidence>
<keyword evidence="5 8" id="KW-0808">Transferase</keyword>
<dbReference type="Proteomes" id="UP000033562">
    <property type="component" value="Unassembled WGS sequence"/>
</dbReference>
<dbReference type="InterPro" id="IPR002376">
    <property type="entry name" value="Formyl_transf_N"/>
</dbReference>
<evidence type="ECO:0000256" key="4">
    <source>
        <dbReference type="ARBA" id="ARBA00016014"/>
    </source>
</evidence>
<dbReference type="InterPro" id="IPR011034">
    <property type="entry name" value="Formyl_transferase-like_C_sf"/>
</dbReference>
<evidence type="ECO:0000256" key="5">
    <source>
        <dbReference type="ARBA" id="ARBA00022679"/>
    </source>
</evidence>
<accession>A0A0F3NNI9</accession>
<protein>
    <recommendedName>
        <fullName evidence="4 8">Methionyl-tRNA formyltransferase</fullName>
        <ecNumber evidence="3 8">2.1.2.9</ecNumber>
    </recommendedName>
</protein>
<comment type="caution">
    <text evidence="11">The sequence shown here is derived from an EMBL/GenBank/DDBJ whole genome shotgun (WGS) entry which is preliminary data.</text>
</comment>
<dbReference type="EC" id="2.1.2.9" evidence="3 8"/>
<dbReference type="InterPro" id="IPR044135">
    <property type="entry name" value="Met-tRNA-FMT_C"/>
</dbReference>
<dbReference type="NCBIfam" id="TIGR00460">
    <property type="entry name" value="fmt"/>
    <property type="match status" value="1"/>
</dbReference>
<dbReference type="STRING" id="1359163.NLO413_1010"/>
<dbReference type="Gene3D" id="3.40.50.170">
    <property type="entry name" value="Formyl transferase, N-terminal domain"/>
    <property type="match status" value="1"/>
</dbReference>
<evidence type="ECO:0000256" key="3">
    <source>
        <dbReference type="ARBA" id="ARBA00012261"/>
    </source>
</evidence>
<dbReference type="HAMAP" id="MF_00182">
    <property type="entry name" value="Formyl_trans"/>
    <property type="match status" value="1"/>
</dbReference>
<dbReference type="Gene3D" id="3.10.25.10">
    <property type="entry name" value="Formyl transferase, C-terminal domain"/>
    <property type="match status" value="1"/>
</dbReference>
<dbReference type="InterPro" id="IPR041711">
    <property type="entry name" value="Met-tRNA-FMT_N"/>
</dbReference>
<comment type="similarity">
    <text evidence="2 8">Belongs to the Fmt family.</text>
</comment>
<keyword evidence="12" id="KW-1185">Reference proteome</keyword>
<feature type="domain" description="Formyl transferase N-terminal" evidence="9">
    <location>
        <begin position="1"/>
        <end position="180"/>
    </location>
</feature>
<dbReference type="InterPro" id="IPR005793">
    <property type="entry name" value="Formyl_trans_C"/>
</dbReference>
<comment type="catalytic activity">
    <reaction evidence="7 8">
        <text>L-methionyl-tRNA(fMet) + (6R)-10-formyltetrahydrofolate = N-formyl-L-methionyl-tRNA(fMet) + (6S)-5,6,7,8-tetrahydrofolate + H(+)</text>
        <dbReference type="Rhea" id="RHEA:24380"/>
        <dbReference type="Rhea" id="RHEA-COMP:9952"/>
        <dbReference type="Rhea" id="RHEA-COMP:9953"/>
        <dbReference type="ChEBI" id="CHEBI:15378"/>
        <dbReference type="ChEBI" id="CHEBI:57453"/>
        <dbReference type="ChEBI" id="CHEBI:78530"/>
        <dbReference type="ChEBI" id="CHEBI:78844"/>
        <dbReference type="ChEBI" id="CHEBI:195366"/>
        <dbReference type="EC" id="2.1.2.9"/>
    </reaction>
</comment>
<evidence type="ECO:0000313" key="11">
    <source>
        <dbReference type="EMBL" id="KJV69610.1"/>
    </source>
</evidence>
<dbReference type="AlphaFoldDB" id="A0A0F3NNI9"/>
<evidence type="ECO:0000259" key="9">
    <source>
        <dbReference type="Pfam" id="PF00551"/>
    </source>
</evidence>
<proteinExistence type="inferred from homology"/>
<dbReference type="PANTHER" id="PTHR11138">
    <property type="entry name" value="METHIONYL-TRNA FORMYLTRANSFERASE"/>
    <property type="match status" value="1"/>
</dbReference>
<dbReference type="GO" id="GO:0005829">
    <property type="term" value="C:cytosol"/>
    <property type="evidence" value="ECO:0007669"/>
    <property type="project" value="TreeGrafter"/>
</dbReference>
<name>A0A0F3NNI9_9RICK</name>
<dbReference type="PATRIC" id="fig|1359163.3.peg.976"/>
<keyword evidence="6 8" id="KW-0648">Protein biosynthesis</keyword>
<dbReference type="Pfam" id="PF02911">
    <property type="entry name" value="Formyl_trans_C"/>
    <property type="match status" value="1"/>
</dbReference>
<dbReference type="CDD" id="cd08704">
    <property type="entry name" value="Met_tRNA_FMT_C"/>
    <property type="match status" value="1"/>
</dbReference>
<evidence type="ECO:0000256" key="8">
    <source>
        <dbReference type="HAMAP-Rule" id="MF_00182"/>
    </source>
</evidence>
<dbReference type="EMBL" id="LANX01000001">
    <property type="protein sequence ID" value="KJV69610.1"/>
    <property type="molecule type" value="Genomic_DNA"/>
</dbReference>
<dbReference type="InterPro" id="IPR001555">
    <property type="entry name" value="GART_AS"/>
</dbReference>
<dbReference type="Pfam" id="PF00551">
    <property type="entry name" value="Formyl_trans_N"/>
    <property type="match status" value="1"/>
</dbReference>
<dbReference type="PROSITE" id="PS00373">
    <property type="entry name" value="GART"/>
    <property type="match status" value="1"/>
</dbReference>
<dbReference type="CDD" id="cd08646">
    <property type="entry name" value="FMT_core_Met-tRNA-FMT_N"/>
    <property type="match status" value="1"/>
</dbReference>
<dbReference type="SUPFAM" id="SSF50486">
    <property type="entry name" value="FMT C-terminal domain-like"/>
    <property type="match status" value="1"/>
</dbReference>
<evidence type="ECO:0000256" key="6">
    <source>
        <dbReference type="ARBA" id="ARBA00022917"/>
    </source>
</evidence>
<sequence>MKVIFMGSSEFSVATLIALLNFQCRVLAVYTKAPKPAGRGKSIKKTPVHVVAERYNIDVYTPSSLRSNGEIEKIRDMNPDVIVVVAYGLILPKQLLSIPKYECINIHPSLLPRWRGAAPMQHTILCGDIMTGVTIIKVSELLDAGDILLQESVAVDVEDNIDTLSCKLSCIGSKLVINVLNNIDNMLPIAQSNVGITYANKLIDFRINFNDSAEFICRQIRAFYPKAFFMLHGKRIRILKACSYNFDQLNVGDVINDSMHIKCGKGTALIPIVIQMEGKNVCSTDNFLRGYRKKIFGSLLQ</sequence>
<feature type="binding site" evidence="8">
    <location>
        <begin position="109"/>
        <end position="112"/>
    </location>
    <ligand>
        <name>(6S)-5,6,7,8-tetrahydrofolate</name>
        <dbReference type="ChEBI" id="CHEBI:57453"/>
    </ligand>
</feature>
<organism evidence="11 12">
    <name type="scientific">Candidatus Neoehrlichia procyonis str. RAC413</name>
    <dbReference type="NCBI Taxonomy" id="1359163"/>
    <lineage>
        <taxon>Bacteria</taxon>
        <taxon>Pseudomonadati</taxon>
        <taxon>Pseudomonadota</taxon>
        <taxon>Alphaproteobacteria</taxon>
        <taxon>Rickettsiales</taxon>
        <taxon>Anaplasmataceae</taxon>
        <taxon>Candidatus Neoehrlichia</taxon>
    </lineage>
</organism>
<dbReference type="InterPro" id="IPR037022">
    <property type="entry name" value="Formyl_trans_C_sf"/>
</dbReference>
<reference evidence="11 12" key="1">
    <citation type="submission" date="2015-02" db="EMBL/GenBank/DDBJ databases">
        <title>Genome Sequencing of Rickettsiales.</title>
        <authorList>
            <person name="Daugherty S.C."/>
            <person name="Su Q."/>
            <person name="Abolude K."/>
            <person name="Beier-Sexton M."/>
            <person name="Carlyon J.A."/>
            <person name="Carter R."/>
            <person name="Day N.P."/>
            <person name="Dumler S.J."/>
            <person name="Dyachenko V."/>
            <person name="Godinez A."/>
            <person name="Kurtti T.J."/>
            <person name="Lichay M."/>
            <person name="Mullins K.E."/>
            <person name="Ott S."/>
            <person name="Pappas-Brown V."/>
            <person name="Paris D.H."/>
            <person name="Patel P."/>
            <person name="Richards A.L."/>
            <person name="Sadzewicz L."/>
            <person name="Sears K."/>
            <person name="Seidman D."/>
            <person name="Sengamalay N."/>
            <person name="Stenos J."/>
            <person name="Tallon L.J."/>
            <person name="Vincent G."/>
            <person name="Fraser C.M."/>
            <person name="Munderloh U."/>
            <person name="Dunning-Hotopp J.C."/>
        </authorList>
    </citation>
    <scope>NUCLEOTIDE SEQUENCE [LARGE SCALE GENOMIC DNA]</scope>
    <source>
        <strain evidence="11 12">RAC413</strain>
    </source>
</reference>
<dbReference type="RefSeq" id="WP_045809278.1">
    <property type="nucleotide sequence ID" value="NZ_LANX01000001.1"/>
</dbReference>
<feature type="domain" description="Formyl transferase C-terminal" evidence="10">
    <location>
        <begin position="204"/>
        <end position="292"/>
    </location>
</feature>
<comment type="function">
    <text evidence="1 8">Attaches a formyl group to the free amino group of methionyl-tRNA(fMet). The formyl group appears to play a dual role in the initiator identity of N-formylmethionyl-tRNA by promoting its recognition by IF2 and preventing the misappropriation of this tRNA by the elongation apparatus.</text>
</comment>
<dbReference type="SUPFAM" id="SSF53328">
    <property type="entry name" value="Formyltransferase"/>
    <property type="match status" value="1"/>
</dbReference>
<dbReference type="GO" id="GO:0004479">
    <property type="term" value="F:methionyl-tRNA formyltransferase activity"/>
    <property type="evidence" value="ECO:0007669"/>
    <property type="project" value="UniProtKB-UniRule"/>
</dbReference>
<evidence type="ECO:0000256" key="1">
    <source>
        <dbReference type="ARBA" id="ARBA00002606"/>
    </source>
</evidence>
<evidence type="ECO:0000256" key="2">
    <source>
        <dbReference type="ARBA" id="ARBA00010699"/>
    </source>
</evidence>
<dbReference type="InterPro" id="IPR036477">
    <property type="entry name" value="Formyl_transf_N_sf"/>
</dbReference>
<evidence type="ECO:0000259" key="10">
    <source>
        <dbReference type="Pfam" id="PF02911"/>
    </source>
</evidence>
<gene>
    <name evidence="8 11" type="primary">fmt</name>
    <name evidence="11" type="ORF">NLO413_1010</name>
</gene>
<dbReference type="InterPro" id="IPR005794">
    <property type="entry name" value="Fmt"/>
</dbReference>